<evidence type="ECO:0000313" key="3">
    <source>
        <dbReference type="EMBL" id="PSS00970.1"/>
    </source>
</evidence>
<dbReference type="AlphaFoldDB" id="A0A2T3AK41"/>
<protein>
    <submittedName>
        <fullName evidence="3">Uncharacterized protein</fullName>
    </submittedName>
</protein>
<name>A0A2T3AK41_9PEZI</name>
<reference evidence="3 4" key="1">
    <citation type="journal article" date="2018" name="Mycol. Prog.">
        <title>Coniella lustricola, a new species from submerged detritus.</title>
        <authorList>
            <person name="Raudabaugh D.B."/>
            <person name="Iturriaga T."/>
            <person name="Carver A."/>
            <person name="Mondo S."/>
            <person name="Pangilinan J."/>
            <person name="Lipzen A."/>
            <person name="He G."/>
            <person name="Amirebrahimi M."/>
            <person name="Grigoriev I.V."/>
            <person name="Miller A.N."/>
        </authorList>
    </citation>
    <scope>NUCLEOTIDE SEQUENCE [LARGE SCALE GENOMIC DNA]</scope>
    <source>
        <strain evidence="3 4">B22-T-1</strain>
    </source>
</reference>
<proteinExistence type="predicted"/>
<sequence>MASLSRGWGLGLGLSMRLTLGHRALSTISHTASYSHAQRPMATITQLLCQSPIIRAARSFQTSSYLHAAKKKPATTPNPNSNASIANPAATAQPQPPTAVRTTLPRAGPSYSPTGSLAIAKRIAAREKPTILYECPSHFWMHVSATFAATFCIAYALFHYWNSVANPPEGLPWYVPHMFALICLTMVSTGFWFIWSTAFIVRKITAMPKSALPASYLRATPKMTEERIAALQAMKESPVGIVCELSSMVPFLPCKRVVAAPSEIWLPFRFQDMPIVLHPAPVMPPASTSGIGNILLWPFRSFGRGVHGAFGGLRRGLLRDGFAPLKIKGTRYKVDVMGGKVFDNGKAVDALFPFRPEQFKDTWKDRLFR</sequence>
<feature type="transmembrane region" description="Helical" evidence="2">
    <location>
        <begin position="178"/>
        <end position="201"/>
    </location>
</feature>
<keyword evidence="2" id="KW-0812">Transmembrane</keyword>
<keyword evidence="4" id="KW-1185">Reference proteome</keyword>
<feature type="compositionally biased region" description="Low complexity" evidence="1">
    <location>
        <begin position="77"/>
        <end position="93"/>
    </location>
</feature>
<dbReference type="STRING" id="2025994.A0A2T3AK41"/>
<evidence type="ECO:0000313" key="4">
    <source>
        <dbReference type="Proteomes" id="UP000241462"/>
    </source>
</evidence>
<gene>
    <name evidence="3" type="ORF">BD289DRAFT_285281</name>
</gene>
<feature type="region of interest" description="Disordered" evidence="1">
    <location>
        <begin position="69"/>
        <end position="105"/>
    </location>
</feature>
<accession>A0A2T3AK41</accession>
<keyword evidence="2" id="KW-1133">Transmembrane helix</keyword>
<feature type="transmembrane region" description="Helical" evidence="2">
    <location>
        <begin position="139"/>
        <end position="158"/>
    </location>
</feature>
<dbReference type="OrthoDB" id="4140442at2759"/>
<evidence type="ECO:0000256" key="2">
    <source>
        <dbReference type="SAM" id="Phobius"/>
    </source>
</evidence>
<organism evidence="3 4">
    <name type="scientific">Coniella lustricola</name>
    <dbReference type="NCBI Taxonomy" id="2025994"/>
    <lineage>
        <taxon>Eukaryota</taxon>
        <taxon>Fungi</taxon>
        <taxon>Dikarya</taxon>
        <taxon>Ascomycota</taxon>
        <taxon>Pezizomycotina</taxon>
        <taxon>Sordariomycetes</taxon>
        <taxon>Sordariomycetidae</taxon>
        <taxon>Diaporthales</taxon>
        <taxon>Schizoparmaceae</taxon>
        <taxon>Coniella</taxon>
    </lineage>
</organism>
<evidence type="ECO:0000256" key="1">
    <source>
        <dbReference type="SAM" id="MobiDB-lite"/>
    </source>
</evidence>
<dbReference type="InParanoid" id="A0A2T3AK41"/>
<dbReference type="Proteomes" id="UP000241462">
    <property type="component" value="Unassembled WGS sequence"/>
</dbReference>
<keyword evidence="2" id="KW-0472">Membrane</keyword>
<dbReference type="EMBL" id="KZ678380">
    <property type="protein sequence ID" value="PSS00970.1"/>
    <property type="molecule type" value="Genomic_DNA"/>
</dbReference>